<dbReference type="Pfam" id="PF26016">
    <property type="entry name" value="ExoI_C"/>
    <property type="match status" value="1"/>
</dbReference>
<proteinExistence type="predicted"/>
<comment type="cofactor">
    <cofactor evidence="15">
        <name>Mg(2+)</name>
        <dbReference type="ChEBI" id="CHEBI:18420"/>
    </cofactor>
    <text evidence="15">Binds 2 Mg(2+) ions per monomer.</text>
</comment>
<dbReference type="PROSITE" id="PS51785">
    <property type="entry name" value="EXOI_C"/>
    <property type="match status" value="1"/>
</dbReference>
<evidence type="ECO:0000256" key="7">
    <source>
        <dbReference type="ARBA" id="ARBA00022801"/>
    </source>
</evidence>
<comment type="subunit">
    <text evidence="12">Monomer. Interacts with ssb (via C-terminus); this interaction stimulates the exonuclease activity by recruiting the enzyme to its substrate.</text>
</comment>
<evidence type="ECO:0000256" key="1">
    <source>
        <dbReference type="ARBA" id="ARBA00000563"/>
    </source>
</evidence>
<feature type="domain" description="ExoI SH3-like" evidence="16">
    <location>
        <begin position="194"/>
        <end position="347"/>
    </location>
</feature>
<evidence type="ECO:0000313" key="19">
    <source>
        <dbReference type="Proteomes" id="UP000009080"/>
    </source>
</evidence>
<evidence type="ECO:0000256" key="9">
    <source>
        <dbReference type="ARBA" id="ARBA00022842"/>
    </source>
</evidence>
<dbReference type="Gene3D" id="3.30.1520.20">
    <property type="entry name" value="Exonuclease ExoI, domain 2"/>
    <property type="match status" value="1"/>
</dbReference>
<dbReference type="GO" id="GO:0006281">
    <property type="term" value="P:DNA repair"/>
    <property type="evidence" value="ECO:0007669"/>
    <property type="project" value="UniProtKB-KW"/>
</dbReference>
<evidence type="ECO:0000256" key="15">
    <source>
        <dbReference type="PIRSR" id="PIRSR000977-2"/>
    </source>
</evidence>
<keyword evidence="10" id="KW-0238">DNA-binding</keyword>
<evidence type="ECO:0000256" key="5">
    <source>
        <dbReference type="ARBA" id="ARBA00022723"/>
    </source>
</evidence>
<evidence type="ECO:0000256" key="2">
    <source>
        <dbReference type="ARBA" id="ARBA00012108"/>
    </source>
</evidence>
<gene>
    <name evidence="18" type="primary">sbcB</name>
    <name evidence="18" type="ordered locus">TERTU_2966</name>
</gene>
<name>C5BNH3_TERTT</name>
<evidence type="ECO:0000256" key="3">
    <source>
        <dbReference type="ARBA" id="ARBA00019900"/>
    </source>
</evidence>
<dbReference type="InterPro" id="IPR013620">
    <property type="entry name" value="Exonuc_1_SH3"/>
</dbReference>
<dbReference type="Gene3D" id="1.10.287.1240">
    <property type="match status" value="1"/>
</dbReference>
<dbReference type="RefSeq" id="WP_015819524.1">
    <property type="nucleotide sequence ID" value="NC_012997.1"/>
</dbReference>
<dbReference type="InterPro" id="IPR013520">
    <property type="entry name" value="Ribonucl_H"/>
</dbReference>
<dbReference type="GO" id="GO:0008310">
    <property type="term" value="F:single-stranded DNA 3'-5' DNA exonuclease activity"/>
    <property type="evidence" value="ECO:0007669"/>
    <property type="project" value="UniProtKB-EC"/>
</dbReference>
<dbReference type="CDD" id="cd06138">
    <property type="entry name" value="ExoI_N"/>
    <property type="match status" value="1"/>
</dbReference>
<dbReference type="AlphaFoldDB" id="C5BNH3"/>
<keyword evidence="7 13" id="KW-0378">Hydrolase</keyword>
<evidence type="ECO:0000256" key="12">
    <source>
        <dbReference type="ARBA" id="ARBA00046792"/>
    </source>
</evidence>
<dbReference type="SUPFAM" id="SSF53098">
    <property type="entry name" value="Ribonuclease H-like"/>
    <property type="match status" value="1"/>
</dbReference>
<sequence length="478" mass="54226">MRTFYWHDYETWGANPAVDRPSQFAGVRTDENLNIISDPLVIYCQPPEDIWPQPQAVMVTGISPQIARDKGLPEHEFIARIHREMAEPQTCTVGYNSLRFDDEVTRYALFRNYFDPYEREWRNGNSRWDIIDMVRLTYALRPEGIEWPLVEGRPSFKLENLTQANGIAHQAAHDAFSDVEATIALAKLIKEKQPQLYQYVRDYSGKRKLAELIDVQSRKPLLHVSSRFSAEHGCSALVAPLAMHPVNKNAVIVFDLSVDPQPLIDASAEEVLQRLYVAADDLPEGVERIPLKLVHLNKCPILATPKLLDETAATRLKIDKSLSEQHWQKLQCADLKSKLTAVFSQNDFPPRQDPEQQLYNGFIGDADKRTSVQLRTATAAQIQQHNFVFEDARLSAMVLRYKARNFPETLSDEEAAEWSEHVRLRLMDGGDGCLSYAEFQSTVANLRCEHEGSPGKLALLDALEDYAAEQLNALGLRA</sequence>
<dbReference type="EMBL" id="CP001614">
    <property type="protein sequence ID" value="ACR13410.1"/>
    <property type="molecule type" value="Genomic_DNA"/>
</dbReference>
<dbReference type="PROSITE" id="PS51784">
    <property type="entry name" value="EXOI_SH3"/>
    <property type="match status" value="1"/>
</dbReference>
<evidence type="ECO:0000259" key="17">
    <source>
        <dbReference type="PROSITE" id="PS51785"/>
    </source>
</evidence>
<feature type="binding site" evidence="14">
    <location>
        <position position="157"/>
    </location>
    <ligand>
        <name>substrate</name>
    </ligand>
</feature>
<keyword evidence="8 13" id="KW-0269">Exonuclease</keyword>
<dbReference type="KEGG" id="ttu:TERTU_2966"/>
<organism evidence="18 19">
    <name type="scientific">Teredinibacter turnerae (strain ATCC 39867 / T7901)</name>
    <dbReference type="NCBI Taxonomy" id="377629"/>
    <lineage>
        <taxon>Bacteria</taxon>
        <taxon>Pseudomonadati</taxon>
        <taxon>Pseudomonadota</taxon>
        <taxon>Gammaproteobacteria</taxon>
        <taxon>Cellvibrionales</taxon>
        <taxon>Cellvibrionaceae</taxon>
        <taxon>Teredinibacter</taxon>
    </lineage>
</organism>
<dbReference type="InterPro" id="IPR058561">
    <property type="entry name" value="Exonuc_1_C"/>
</dbReference>
<dbReference type="InterPro" id="IPR038649">
    <property type="entry name" value="EXOI_SH3_sf"/>
</dbReference>
<evidence type="ECO:0000256" key="14">
    <source>
        <dbReference type="PIRSR" id="PIRSR000977-1"/>
    </source>
</evidence>
<dbReference type="InterPro" id="IPR012337">
    <property type="entry name" value="RNaseH-like_sf"/>
</dbReference>
<dbReference type="InterPro" id="IPR034747">
    <property type="entry name" value="EXOI_SH3"/>
</dbReference>
<evidence type="ECO:0000256" key="8">
    <source>
        <dbReference type="ARBA" id="ARBA00022839"/>
    </source>
</evidence>
<dbReference type="Pfam" id="PF08411">
    <property type="entry name" value="ExoI_SH3"/>
    <property type="match status" value="1"/>
</dbReference>
<evidence type="ECO:0000256" key="6">
    <source>
        <dbReference type="ARBA" id="ARBA00022763"/>
    </source>
</evidence>
<reference evidence="18 19" key="1">
    <citation type="journal article" date="2009" name="PLoS ONE">
        <title>The complete genome of Teredinibacter turnerae T7901: an intracellular endosymbiont of marine wood-boring bivalves (shipworms).</title>
        <authorList>
            <person name="Yang J.C."/>
            <person name="Madupu R."/>
            <person name="Durkin A.S."/>
            <person name="Ekborg N.A."/>
            <person name="Pedamallu C.S."/>
            <person name="Hostetler J.B."/>
            <person name="Radune D."/>
            <person name="Toms B.S."/>
            <person name="Henrissat B."/>
            <person name="Coutinho P.M."/>
            <person name="Schwarz S."/>
            <person name="Field L."/>
            <person name="Trindade-Silva A.E."/>
            <person name="Soares C.A.G."/>
            <person name="Elshahawi S."/>
            <person name="Hanora A."/>
            <person name="Schmidt E.W."/>
            <person name="Haygood M.G."/>
            <person name="Posfai J."/>
            <person name="Benner J."/>
            <person name="Madinger C."/>
            <person name="Nove J."/>
            <person name="Anton B."/>
            <person name="Chaudhary K."/>
            <person name="Foster J."/>
            <person name="Holman A."/>
            <person name="Kumar S."/>
            <person name="Lessard P.A."/>
            <person name="Luyten Y.A."/>
            <person name="Slatko B."/>
            <person name="Wood N."/>
            <person name="Wu B."/>
            <person name="Teplitski M."/>
            <person name="Mougous J.D."/>
            <person name="Ward N."/>
            <person name="Eisen J.A."/>
            <person name="Badger J.H."/>
            <person name="Distel D.L."/>
        </authorList>
    </citation>
    <scope>NUCLEOTIDE SEQUENCE [LARGE SCALE GENOMIC DNA]</scope>
    <source>
        <strain evidence="19">ATCC 39867 / T7901</strain>
    </source>
</reference>
<evidence type="ECO:0000313" key="18">
    <source>
        <dbReference type="EMBL" id="ACR13410.1"/>
    </source>
</evidence>
<dbReference type="InterPro" id="IPR023607">
    <property type="entry name" value="Exodeoxyribonuclease_I"/>
</dbReference>
<dbReference type="InterPro" id="IPR036397">
    <property type="entry name" value="RNaseH_sf"/>
</dbReference>
<dbReference type="NCBIfam" id="NF008746">
    <property type="entry name" value="PRK11779.1"/>
    <property type="match status" value="1"/>
</dbReference>
<evidence type="ECO:0000256" key="10">
    <source>
        <dbReference type="ARBA" id="ARBA00023125"/>
    </source>
</evidence>
<dbReference type="EC" id="3.1.11.1" evidence="2 13"/>
<dbReference type="FunFam" id="3.30.420.10:FF:000033">
    <property type="entry name" value="Exodeoxyribonuclease I"/>
    <property type="match status" value="1"/>
</dbReference>
<dbReference type="STRING" id="377629.TERTU_2966"/>
<keyword evidence="6 13" id="KW-0227">DNA damage</keyword>
<comment type="catalytic activity">
    <reaction evidence="1 13">
        <text>Exonucleolytic cleavage in the 3'- to 5'-direction to yield nucleoside 5'-phosphates.</text>
        <dbReference type="EC" id="3.1.11.1"/>
    </reaction>
</comment>
<dbReference type="SMART" id="SM00479">
    <property type="entry name" value="EXOIII"/>
    <property type="match status" value="1"/>
</dbReference>
<keyword evidence="5 15" id="KW-0479">Metal-binding</keyword>
<keyword evidence="19" id="KW-1185">Reference proteome</keyword>
<keyword evidence="9 15" id="KW-0460">Magnesium</keyword>
<keyword evidence="11 13" id="KW-0234">DNA repair</keyword>
<keyword evidence="4 13" id="KW-0540">Nuclease</keyword>
<accession>C5BNH3</accession>
<dbReference type="Gene3D" id="1.20.1280.70">
    <property type="entry name" value="Exonuclease ExoI, domain 3"/>
    <property type="match status" value="1"/>
</dbReference>
<dbReference type="GO" id="GO:0003677">
    <property type="term" value="F:DNA binding"/>
    <property type="evidence" value="ECO:0007669"/>
    <property type="project" value="UniProtKB-KW"/>
</dbReference>
<dbReference type="Gene3D" id="3.30.420.10">
    <property type="entry name" value="Ribonuclease H-like superfamily/Ribonuclease H"/>
    <property type="match status" value="1"/>
</dbReference>
<evidence type="ECO:0000256" key="4">
    <source>
        <dbReference type="ARBA" id="ARBA00022722"/>
    </source>
</evidence>
<dbReference type="PIRSF" id="PIRSF000977">
    <property type="entry name" value="Exodeoxyribonuclease_I"/>
    <property type="match status" value="1"/>
</dbReference>
<feature type="binding site" evidence="14">
    <location>
        <position position="10"/>
    </location>
    <ligand>
        <name>substrate</name>
    </ligand>
</feature>
<feature type="domain" description="ExoI C-terminal" evidence="17">
    <location>
        <begin position="350"/>
        <end position="471"/>
    </location>
</feature>
<dbReference type="OrthoDB" id="9763470at2"/>
<dbReference type="Pfam" id="PF00929">
    <property type="entry name" value="RNase_T"/>
    <property type="match status" value="1"/>
</dbReference>
<dbReference type="HOGENOM" id="CLU_043508_1_1_6"/>
<protein>
    <recommendedName>
        <fullName evidence="3 13">Exodeoxyribonuclease I</fullName>
        <ecNumber evidence="2 13">3.1.11.1</ecNumber>
    </recommendedName>
</protein>
<feature type="binding site" evidence="15">
    <location>
        <position position="10"/>
    </location>
    <ligand>
        <name>Mg(2+)</name>
        <dbReference type="ChEBI" id="CHEBI:18420"/>
        <label>2</label>
    </ligand>
</feature>
<dbReference type="eggNOG" id="COG2925">
    <property type="taxonomic scope" value="Bacteria"/>
</dbReference>
<feature type="binding site" evidence="15">
    <location>
        <position position="178"/>
    </location>
    <ligand>
        <name>Mg(2+)</name>
        <dbReference type="ChEBI" id="CHEBI:18420"/>
        <label>2</label>
    </ligand>
</feature>
<evidence type="ECO:0000256" key="13">
    <source>
        <dbReference type="PIRNR" id="PIRNR000977"/>
    </source>
</evidence>
<dbReference type="Proteomes" id="UP000009080">
    <property type="component" value="Chromosome"/>
</dbReference>
<evidence type="ECO:0000259" key="16">
    <source>
        <dbReference type="PROSITE" id="PS51784"/>
    </source>
</evidence>
<dbReference type="GO" id="GO:0046872">
    <property type="term" value="F:metal ion binding"/>
    <property type="evidence" value="ECO:0007669"/>
    <property type="project" value="UniProtKB-KW"/>
</dbReference>
<evidence type="ECO:0000256" key="11">
    <source>
        <dbReference type="ARBA" id="ARBA00023204"/>
    </source>
</evidence>
<feature type="binding site" evidence="15">
    <location>
        <position position="8"/>
    </location>
    <ligand>
        <name>Mg(2+)</name>
        <dbReference type="ChEBI" id="CHEBI:18420"/>
        <label>1</label>
    </ligand>
</feature>